<feature type="region of interest" description="Disordered" evidence="1">
    <location>
        <begin position="1"/>
        <end position="131"/>
    </location>
</feature>
<dbReference type="PANTHER" id="PTHR42024:SF1">
    <property type="entry name" value="AMINO ACID PERMEASE_ SLC12A DOMAIN-CONTAINING PROTEIN"/>
    <property type="match status" value="1"/>
</dbReference>
<feature type="compositionally biased region" description="Basic and acidic residues" evidence="1">
    <location>
        <begin position="9"/>
        <end position="31"/>
    </location>
</feature>
<dbReference type="EMBL" id="CP090172">
    <property type="protein sequence ID" value="UJO22682.1"/>
    <property type="molecule type" value="Genomic_DNA"/>
</dbReference>
<feature type="compositionally biased region" description="Basic and acidic residues" evidence="1">
    <location>
        <begin position="115"/>
        <end position="126"/>
    </location>
</feature>
<gene>
    <name evidence="3" type="ORF">CLAFUR5_12280</name>
</gene>
<keyword evidence="2" id="KW-0812">Transmembrane</keyword>
<feature type="transmembrane region" description="Helical" evidence="2">
    <location>
        <begin position="235"/>
        <end position="257"/>
    </location>
</feature>
<dbReference type="KEGG" id="ffu:CLAFUR5_12280"/>
<feature type="transmembrane region" description="Helical" evidence="2">
    <location>
        <begin position="424"/>
        <end position="442"/>
    </location>
</feature>
<organism evidence="3 4">
    <name type="scientific">Passalora fulva</name>
    <name type="common">Tomato leaf mold</name>
    <name type="synonym">Cladosporium fulvum</name>
    <dbReference type="NCBI Taxonomy" id="5499"/>
    <lineage>
        <taxon>Eukaryota</taxon>
        <taxon>Fungi</taxon>
        <taxon>Dikarya</taxon>
        <taxon>Ascomycota</taxon>
        <taxon>Pezizomycotina</taxon>
        <taxon>Dothideomycetes</taxon>
        <taxon>Dothideomycetidae</taxon>
        <taxon>Mycosphaerellales</taxon>
        <taxon>Mycosphaerellaceae</taxon>
        <taxon>Fulvia</taxon>
    </lineage>
</organism>
<feature type="transmembrane region" description="Helical" evidence="2">
    <location>
        <begin position="392"/>
        <end position="412"/>
    </location>
</feature>
<feature type="compositionally biased region" description="Basic and acidic residues" evidence="1">
    <location>
        <begin position="487"/>
        <end position="496"/>
    </location>
</feature>
<keyword evidence="4" id="KW-1185">Reference proteome</keyword>
<dbReference type="OMA" id="NWPAPFR"/>
<feature type="transmembrane region" description="Helical" evidence="2">
    <location>
        <begin position="278"/>
        <end position="299"/>
    </location>
</feature>
<accession>A0A9Q8PHT8</accession>
<dbReference type="OrthoDB" id="4838853at2759"/>
<feature type="compositionally biased region" description="Basic and acidic residues" evidence="1">
    <location>
        <begin position="91"/>
        <end position="102"/>
    </location>
</feature>
<evidence type="ECO:0008006" key="5">
    <source>
        <dbReference type="Google" id="ProtNLM"/>
    </source>
</evidence>
<feature type="region of interest" description="Disordered" evidence="1">
    <location>
        <begin position="468"/>
        <end position="515"/>
    </location>
</feature>
<keyword evidence="2" id="KW-1133">Transmembrane helix</keyword>
<dbReference type="GeneID" id="71992158"/>
<dbReference type="Proteomes" id="UP000756132">
    <property type="component" value="Chromosome 10"/>
</dbReference>
<dbReference type="RefSeq" id="XP_047767048.1">
    <property type="nucleotide sequence ID" value="XM_047911428.1"/>
</dbReference>
<proteinExistence type="predicted"/>
<feature type="transmembrane region" description="Helical" evidence="2">
    <location>
        <begin position="201"/>
        <end position="223"/>
    </location>
</feature>
<name>A0A9Q8PHT8_PASFU</name>
<feature type="transmembrane region" description="Helical" evidence="2">
    <location>
        <begin position="305"/>
        <end position="326"/>
    </location>
</feature>
<reference evidence="3" key="2">
    <citation type="journal article" date="2022" name="Microb. Genom.">
        <title>A chromosome-scale genome assembly of the tomato pathogen Cladosporium fulvum reveals a compartmentalized genome architecture and the presence of a dispensable chromosome.</title>
        <authorList>
            <person name="Zaccaron A.Z."/>
            <person name="Chen L.H."/>
            <person name="Samaras A."/>
            <person name="Stergiopoulos I."/>
        </authorList>
    </citation>
    <scope>NUCLEOTIDE SEQUENCE</scope>
    <source>
        <strain evidence="3">Race5_Kim</strain>
    </source>
</reference>
<evidence type="ECO:0000256" key="1">
    <source>
        <dbReference type="SAM" id="MobiDB-lite"/>
    </source>
</evidence>
<reference evidence="3" key="1">
    <citation type="submission" date="2021-12" db="EMBL/GenBank/DDBJ databases">
        <authorList>
            <person name="Zaccaron A."/>
            <person name="Stergiopoulos I."/>
        </authorList>
    </citation>
    <scope>NUCLEOTIDE SEQUENCE</scope>
    <source>
        <strain evidence="3">Race5_Kim</strain>
    </source>
</reference>
<sequence length="515" mass="57884">MEPTSPTSPKEEPASQHDFDQRHDGPFEAAHRPSIQIPESAKALPSRPGPPRADRQDSNRSLPLADKASMSPGDTVTSPARGRKSVQLPRQDSEPREGDVGRKSTQIARGNGPRPSRDFDVRRDGPYGRPSITMVRRRSSAFSPTGRQSLDVRRPSATLGALHGPAAPTPEELEMYPSAEENVAFEPRPPPLNYSLWDRRWFIAFFWGMILIDVIAQPIALYFSLWYYTNLSPNTVFSIITAALGGVSIFEYFLRFWRLWKKDSTCRVLGARRWYLDWFHWNFSGGWIIVMMELIVGSVPEDPPIRLLAMPLATMLFVFGVEMLVVDTMRYFQMPAPVRISSIPKGAQLRPAIYSLIEDIVAVDGSGGSTYREALNKRYESSHVFRAMLRRLGAFWMVGCNAMAVVTTILIFTIQHEAAYCVGWSAPFVWVAIWTAMTIWYVKRKLREEQTAWEAEIAEKQGAIAMSERNSERNVVEGTDGSAEPLPVDRKEHEQEIEVQGTSTATIPPHATATG</sequence>
<dbReference type="AlphaFoldDB" id="A0A9Q8PHT8"/>
<dbReference type="PANTHER" id="PTHR42024">
    <property type="entry name" value="AMINO ACID PERMEASE_ SLC12A DOMAIN-CONTAINING PROTEIN"/>
    <property type="match status" value="1"/>
</dbReference>
<protein>
    <recommendedName>
        <fullName evidence="5">Transmembrane protein</fullName>
    </recommendedName>
</protein>
<evidence type="ECO:0000313" key="4">
    <source>
        <dbReference type="Proteomes" id="UP000756132"/>
    </source>
</evidence>
<keyword evidence="2" id="KW-0472">Membrane</keyword>
<evidence type="ECO:0000256" key="2">
    <source>
        <dbReference type="SAM" id="Phobius"/>
    </source>
</evidence>
<evidence type="ECO:0000313" key="3">
    <source>
        <dbReference type="EMBL" id="UJO22682.1"/>
    </source>
</evidence>